<proteinExistence type="predicted"/>
<evidence type="ECO:0000313" key="12">
    <source>
        <dbReference type="Proteomes" id="UP000184226"/>
    </source>
</evidence>
<feature type="transmembrane region" description="Helical" evidence="9">
    <location>
        <begin position="92"/>
        <end position="111"/>
    </location>
</feature>
<dbReference type="GO" id="GO:0016887">
    <property type="term" value="F:ATP hydrolysis activity"/>
    <property type="evidence" value="ECO:0007669"/>
    <property type="project" value="InterPro"/>
</dbReference>
<dbReference type="GO" id="GO:0015192">
    <property type="term" value="F:L-phenylalanine transmembrane transporter activity"/>
    <property type="evidence" value="ECO:0007669"/>
    <property type="project" value="TreeGrafter"/>
</dbReference>
<dbReference type="PROSITE" id="PS50893">
    <property type="entry name" value="ABC_TRANSPORTER_2"/>
    <property type="match status" value="1"/>
</dbReference>
<evidence type="ECO:0000256" key="5">
    <source>
        <dbReference type="ARBA" id="ARBA00022741"/>
    </source>
</evidence>
<keyword evidence="5" id="KW-0547">Nucleotide-binding</keyword>
<feature type="transmembrane region" description="Helical" evidence="9">
    <location>
        <begin position="12"/>
        <end position="30"/>
    </location>
</feature>
<dbReference type="AlphaFoldDB" id="A0A1M5R3M3"/>
<dbReference type="Pfam" id="PF00005">
    <property type="entry name" value="ABC_tran"/>
    <property type="match status" value="1"/>
</dbReference>
<evidence type="ECO:0000256" key="1">
    <source>
        <dbReference type="ARBA" id="ARBA00004651"/>
    </source>
</evidence>
<feature type="transmembrane region" description="Helical" evidence="9">
    <location>
        <begin position="61"/>
        <end position="80"/>
    </location>
</feature>
<evidence type="ECO:0000256" key="7">
    <source>
        <dbReference type="ARBA" id="ARBA00022989"/>
    </source>
</evidence>
<keyword evidence="7 9" id="KW-1133">Transmembrane helix</keyword>
<dbReference type="GO" id="GO:0042941">
    <property type="term" value="P:D-alanine transmembrane transport"/>
    <property type="evidence" value="ECO:0007669"/>
    <property type="project" value="TreeGrafter"/>
</dbReference>
<dbReference type="GO" id="GO:0015808">
    <property type="term" value="P:L-alanine transport"/>
    <property type="evidence" value="ECO:0007669"/>
    <property type="project" value="TreeGrafter"/>
</dbReference>
<reference evidence="11 12" key="1">
    <citation type="submission" date="2016-11" db="EMBL/GenBank/DDBJ databases">
        <authorList>
            <person name="Jaros S."/>
            <person name="Januszkiewicz K."/>
            <person name="Wedrychowicz H."/>
        </authorList>
    </citation>
    <scope>NUCLEOTIDE SEQUENCE [LARGE SCALE GENOMIC DNA]</scope>
    <source>
        <strain evidence="11 12">CGMCC 1.10190</strain>
    </source>
</reference>
<keyword evidence="4 9" id="KW-0812">Transmembrane</keyword>
<dbReference type="RefSeq" id="WP_245801167.1">
    <property type="nucleotide sequence ID" value="NZ_FQXE01000002.1"/>
</dbReference>
<dbReference type="GO" id="GO:0005524">
    <property type="term" value="F:ATP binding"/>
    <property type="evidence" value="ECO:0007669"/>
    <property type="project" value="UniProtKB-KW"/>
</dbReference>
<accession>A0A1M5R3M3</accession>
<dbReference type="InterPro" id="IPR003593">
    <property type="entry name" value="AAA+_ATPase"/>
</dbReference>
<dbReference type="CDD" id="cd03219">
    <property type="entry name" value="ABC_Mj1267_LivG_branched"/>
    <property type="match status" value="1"/>
</dbReference>
<dbReference type="PANTHER" id="PTHR45772:SF7">
    <property type="entry name" value="AMINO ACID ABC TRANSPORTER ATP-BINDING PROTEIN"/>
    <property type="match status" value="1"/>
</dbReference>
<dbReference type="InterPro" id="IPR001851">
    <property type="entry name" value="ABC_transp_permease"/>
</dbReference>
<keyword evidence="6" id="KW-0067">ATP-binding</keyword>
<dbReference type="PANTHER" id="PTHR45772">
    <property type="entry name" value="CONSERVED COMPONENT OF ABC TRANSPORTER FOR NATURAL AMINO ACIDS-RELATED"/>
    <property type="match status" value="1"/>
</dbReference>
<dbReference type="EMBL" id="FQXE01000002">
    <property type="protein sequence ID" value="SHH20383.1"/>
    <property type="molecule type" value="Genomic_DNA"/>
</dbReference>
<evidence type="ECO:0000256" key="2">
    <source>
        <dbReference type="ARBA" id="ARBA00022448"/>
    </source>
</evidence>
<feature type="transmembrane region" description="Helical" evidence="9">
    <location>
        <begin position="35"/>
        <end position="55"/>
    </location>
</feature>
<keyword evidence="12" id="KW-1185">Reference proteome</keyword>
<feature type="transmembrane region" description="Helical" evidence="9">
    <location>
        <begin position="117"/>
        <end position="138"/>
    </location>
</feature>
<dbReference type="STRING" id="658167.SAMN04488135_102449"/>
<evidence type="ECO:0000256" key="6">
    <source>
        <dbReference type="ARBA" id="ARBA00022840"/>
    </source>
</evidence>
<dbReference type="InterPro" id="IPR043428">
    <property type="entry name" value="LivM-like"/>
</dbReference>
<feature type="transmembrane region" description="Helical" evidence="9">
    <location>
        <begin position="247"/>
        <end position="272"/>
    </location>
</feature>
<feature type="transmembrane region" description="Helical" evidence="9">
    <location>
        <begin position="211"/>
        <end position="235"/>
    </location>
</feature>
<dbReference type="GO" id="GO:1903806">
    <property type="term" value="P:L-isoleucine import across plasma membrane"/>
    <property type="evidence" value="ECO:0007669"/>
    <property type="project" value="TreeGrafter"/>
</dbReference>
<comment type="subcellular location">
    <subcellularLocation>
        <location evidence="1">Cell membrane</location>
        <topology evidence="1">Multi-pass membrane protein</topology>
    </subcellularLocation>
</comment>
<dbReference type="InterPro" id="IPR051120">
    <property type="entry name" value="ABC_AA/LPS_Transport"/>
</dbReference>
<evidence type="ECO:0000256" key="4">
    <source>
        <dbReference type="ARBA" id="ARBA00022692"/>
    </source>
</evidence>
<evidence type="ECO:0000256" key="8">
    <source>
        <dbReference type="ARBA" id="ARBA00023136"/>
    </source>
</evidence>
<evidence type="ECO:0000256" key="9">
    <source>
        <dbReference type="SAM" id="Phobius"/>
    </source>
</evidence>
<dbReference type="Proteomes" id="UP000184226">
    <property type="component" value="Unassembled WGS sequence"/>
</dbReference>
<dbReference type="InterPro" id="IPR003439">
    <property type="entry name" value="ABC_transporter-like_ATP-bd"/>
</dbReference>
<feature type="transmembrane region" description="Helical" evidence="9">
    <location>
        <begin position="159"/>
        <end position="180"/>
    </location>
</feature>
<evidence type="ECO:0000313" key="11">
    <source>
        <dbReference type="EMBL" id="SHH20383.1"/>
    </source>
</evidence>
<feature type="transmembrane region" description="Helical" evidence="9">
    <location>
        <begin position="292"/>
        <end position="311"/>
    </location>
</feature>
<dbReference type="CDD" id="cd06581">
    <property type="entry name" value="TM_PBP1_LivM_like"/>
    <property type="match status" value="1"/>
</dbReference>
<sequence length="593" mass="62904">MLNAIFWRDRSATFRIIILAALYLAVSFSVSNPYYLLMLTIVPIWATLGVSWNIFSGYSGLVSFGHAAFFGLGAYTVALLSEKLAISPWMGIPIATAVGAMAGALIGALTFRLRGHYFGLAMLAYPLALLYVFEWLGYQEVAIPMRREAPWAYMQFSDTRCYVVLAIALLIIALLISLRISKSRFGLSLLAIKQNELAADASGINPFNWKLMALVLSAGIAGAAGGLYAVVLLIVSPPAVFGPLISAQAVIFALFGGVGTVAGPVIGAITLVPISEYLSAQLGDKLPGIQGVVYGLAIVLVVIMAPEGILFKALAFFKRQRGAGTTSDALPPMAPPEKALKRTASPRGNDIALSAKGVSKSFGGLAAVQNVSFDVYRGEILGIIGPNGAGKTTLFNLINGIIPVSEGSVIHEGRDIVGLRPHEICRIGIARTFQVARPFANLSVLQNVVVGAFAGEPGDEKAYAYARDAVARVGLEANSESLAGGLSTIQLRLMELARALASRPKVLLLDEILAGLGADEVELMMHAIQGIQDEGITIVIIEHTMHAMVRLADRLLVLDHGTVLAIGDPATVTSEQAVIDAYLGKKWSAHAKR</sequence>
<protein>
    <submittedName>
        <fullName evidence="11">Branched-chain amino acid transport system permease protein</fullName>
    </submittedName>
</protein>
<dbReference type="SUPFAM" id="SSF52540">
    <property type="entry name" value="P-loop containing nucleoside triphosphate hydrolases"/>
    <property type="match status" value="1"/>
</dbReference>
<dbReference type="GO" id="GO:0015188">
    <property type="term" value="F:L-isoleucine transmembrane transporter activity"/>
    <property type="evidence" value="ECO:0007669"/>
    <property type="project" value="TreeGrafter"/>
</dbReference>
<dbReference type="GO" id="GO:1903805">
    <property type="term" value="P:L-valine import across plasma membrane"/>
    <property type="evidence" value="ECO:0007669"/>
    <property type="project" value="TreeGrafter"/>
</dbReference>
<dbReference type="Gene3D" id="3.40.50.300">
    <property type="entry name" value="P-loop containing nucleotide triphosphate hydrolases"/>
    <property type="match status" value="1"/>
</dbReference>
<dbReference type="InterPro" id="IPR027417">
    <property type="entry name" value="P-loop_NTPase"/>
</dbReference>
<dbReference type="Pfam" id="PF02653">
    <property type="entry name" value="BPD_transp_2"/>
    <property type="match status" value="1"/>
</dbReference>
<keyword evidence="3" id="KW-1003">Cell membrane</keyword>
<feature type="domain" description="ABC transporter" evidence="10">
    <location>
        <begin position="353"/>
        <end position="585"/>
    </location>
</feature>
<name>A0A1M5R3M3_9BURK</name>
<organism evidence="11 12">
    <name type="scientific">Pollutimonas bauzanensis</name>
    <dbReference type="NCBI Taxonomy" id="658167"/>
    <lineage>
        <taxon>Bacteria</taxon>
        <taxon>Pseudomonadati</taxon>
        <taxon>Pseudomonadota</taxon>
        <taxon>Betaproteobacteria</taxon>
        <taxon>Burkholderiales</taxon>
        <taxon>Alcaligenaceae</taxon>
        <taxon>Pollutimonas</taxon>
    </lineage>
</organism>
<evidence type="ECO:0000259" key="10">
    <source>
        <dbReference type="PROSITE" id="PS50893"/>
    </source>
</evidence>
<dbReference type="GO" id="GO:0005304">
    <property type="term" value="F:L-valine transmembrane transporter activity"/>
    <property type="evidence" value="ECO:0007669"/>
    <property type="project" value="TreeGrafter"/>
</dbReference>
<gene>
    <name evidence="11" type="ORF">SAMN04488135_102449</name>
</gene>
<evidence type="ECO:0000256" key="3">
    <source>
        <dbReference type="ARBA" id="ARBA00022475"/>
    </source>
</evidence>
<keyword evidence="8 9" id="KW-0472">Membrane</keyword>
<dbReference type="GO" id="GO:0005886">
    <property type="term" value="C:plasma membrane"/>
    <property type="evidence" value="ECO:0007669"/>
    <property type="project" value="UniProtKB-SubCell"/>
</dbReference>
<keyword evidence="2" id="KW-0813">Transport</keyword>
<dbReference type="SMART" id="SM00382">
    <property type="entry name" value="AAA"/>
    <property type="match status" value="1"/>
</dbReference>